<dbReference type="InterPro" id="IPR016024">
    <property type="entry name" value="ARM-type_fold"/>
</dbReference>
<organism evidence="2 3">
    <name type="scientific">Eimeria brunetti</name>
    <dbReference type="NCBI Taxonomy" id="51314"/>
    <lineage>
        <taxon>Eukaryota</taxon>
        <taxon>Sar</taxon>
        <taxon>Alveolata</taxon>
        <taxon>Apicomplexa</taxon>
        <taxon>Conoidasida</taxon>
        <taxon>Coccidia</taxon>
        <taxon>Eucoccidiorida</taxon>
        <taxon>Eimeriorina</taxon>
        <taxon>Eimeriidae</taxon>
        <taxon>Eimeria</taxon>
    </lineage>
</organism>
<dbReference type="InterPro" id="IPR011989">
    <property type="entry name" value="ARM-like"/>
</dbReference>
<feature type="compositionally biased region" description="Low complexity" evidence="1">
    <location>
        <begin position="62"/>
        <end position="75"/>
    </location>
</feature>
<feature type="region of interest" description="Disordered" evidence="1">
    <location>
        <begin position="451"/>
        <end position="517"/>
    </location>
</feature>
<reference evidence="2" key="1">
    <citation type="submission" date="2013-10" db="EMBL/GenBank/DDBJ databases">
        <title>Genomic analysis of the causative agents of coccidiosis in chickens.</title>
        <authorList>
            <person name="Reid A.J."/>
            <person name="Blake D."/>
            <person name="Billington K."/>
            <person name="Browne H."/>
            <person name="Dunn M."/>
            <person name="Hung S."/>
            <person name="Kawahara F."/>
            <person name="Miranda-Saavedra D."/>
            <person name="Mourier T."/>
            <person name="Nagra H."/>
            <person name="Otto T.D."/>
            <person name="Rawlings N."/>
            <person name="Sanchez A."/>
            <person name="Sanders M."/>
            <person name="Subramaniam C."/>
            <person name="Tay Y."/>
            <person name="Dear P."/>
            <person name="Doerig C."/>
            <person name="Gruber A."/>
            <person name="Parkinson J."/>
            <person name="Shirley M."/>
            <person name="Wan K.L."/>
            <person name="Berriman M."/>
            <person name="Tomley F."/>
            <person name="Pain A."/>
        </authorList>
    </citation>
    <scope>NUCLEOTIDE SEQUENCE [LARGE SCALE GENOMIC DNA]</scope>
    <source>
        <strain evidence="2">Houghton</strain>
    </source>
</reference>
<feature type="region of interest" description="Disordered" evidence="1">
    <location>
        <begin position="114"/>
        <end position="138"/>
    </location>
</feature>
<keyword evidence="3" id="KW-1185">Reference proteome</keyword>
<evidence type="ECO:0000313" key="3">
    <source>
        <dbReference type="Proteomes" id="UP000030750"/>
    </source>
</evidence>
<feature type="region of interest" description="Disordered" evidence="1">
    <location>
        <begin position="1"/>
        <end position="75"/>
    </location>
</feature>
<dbReference type="VEuPathDB" id="ToxoDB:EBH_0025940"/>
<dbReference type="EMBL" id="HG711653">
    <property type="protein sequence ID" value="CDJ49407.1"/>
    <property type="molecule type" value="Genomic_DNA"/>
</dbReference>
<dbReference type="SUPFAM" id="SSF48371">
    <property type="entry name" value="ARM repeat"/>
    <property type="match status" value="1"/>
</dbReference>
<name>U6LGB3_9EIME</name>
<protein>
    <recommendedName>
        <fullName evidence="4">HEAT repeat-containing protein</fullName>
    </recommendedName>
</protein>
<evidence type="ECO:0000313" key="2">
    <source>
        <dbReference type="EMBL" id="CDJ49407.1"/>
    </source>
</evidence>
<dbReference type="Proteomes" id="UP000030750">
    <property type="component" value="Unassembled WGS sequence"/>
</dbReference>
<gene>
    <name evidence="2" type="ORF">EBH_0025940</name>
</gene>
<evidence type="ECO:0008006" key="4">
    <source>
        <dbReference type="Google" id="ProtNLM"/>
    </source>
</evidence>
<feature type="compositionally biased region" description="Basic and acidic residues" evidence="1">
    <location>
        <begin position="1"/>
        <end position="11"/>
    </location>
</feature>
<proteinExistence type="predicted"/>
<dbReference type="Gene3D" id="1.25.10.10">
    <property type="entry name" value="Leucine-rich Repeat Variant"/>
    <property type="match status" value="1"/>
</dbReference>
<evidence type="ECO:0000256" key="1">
    <source>
        <dbReference type="SAM" id="MobiDB-lite"/>
    </source>
</evidence>
<dbReference type="InterPro" id="IPR052623">
    <property type="entry name" value="DAAF5"/>
</dbReference>
<accession>U6LGB3</accession>
<feature type="region of interest" description="Disordered" evidence="1">
    <location>
        <begin position="805"/>
        <end position="824"/>
    </location>
</feature>
<dbReference type="PANTHER" id="PTHR16216:SF2">
    <property type="entry name" value="DYNEIN AXONEMAL ASSEMBLY FACTOR 5"/>
    <property type="match status" value="1"/>
</dbReference>
<feature type="compositionally biased region" description="Basic and acidic residues" evidence="1">
    <location>
        <begin position="811"/>
        <end position="824"/>
    </location>
</feature>
<sequence>MTKHGGRDLRQRQKSWLPPKGTEADSAGSLDDNPFFDSWQSKHHNPDTPRGPRRLYDPTAMTTPQVPPQTLQAQQQQQQLLQFLRRDLNRLSDSNRVTRLQGARAILRVYEEEASRRAAESDQAASTSARQDSKGDHNHSPCAFCGLFLSSVYAPVSALCADETSESCRATALDLVRCVGGGNYLSSSSTGNSEAAKSLISVIAERLKEASKEVEKSEELRFINMQFLHHLLLQYAADPPVSSASRCHNKLQQQSISLTEKGWNATEFADCLLAGVAGALKDKSPSNAIEACRLLSAISQKLQVSVLLQSCKQLLERLVGCLARPQRAVRWQAIEAYDALLRAISSRATVAEDGAAAAASHIRSATTAIRPLLKQETAVENKLKMVQMLKGLVQEMSPRVLLRQKVMPHLLQLFLLLMGDTDHKVAREAEKALLSVSPRCALLSMKRQQRRECRKEQAKSQSQKLSSEEDEHTTGDTSNSEDILVVRQRIPEDEEEKPGTPSAPCETNIEASGPYSPERYPSAPATELAGLHLKELMADLLPRLTSWSAEERLASLRTLAALVPISGYRLLHELPLLLMQLYETCAIGEGGSSGSRQDEQQQGSPLLLLVQHAILREINSRGIEGSDCNSSNVSEPWHRGGLQELGACSSLCNSLEAVELALQCAGQVALLLPPCCWLPLVATHLGLQNEAHLYIRDKEKVLAAATDDDNNSAVEEDSERKIGTCSDVASQEEKEFLSRFAGRYQFVVDTLGLNSSKCLRSQQRGACAPAPEGGSSVVPHVCSSESRKQALLLLARLLRGLKQRNGQGKGWQDKKQHEHKGHEEAAHRGVYGLGRNEVWLLVRIIEQVQAADCGRDNEEMMPFTATVLLQLLHAAGDLCQMEAKSLFAAALLLQINHRSHPDITRETVWYFELFSVNSSLAAHKDGPFQTTVVETVCEYTGERPLKLYLGFLDDLVTSGEHGDVAEGRRASPQSLRMPLGKDLNVLWSGDDPRRLLLLRALHGAQEAADAEDSPNASNCLRMWDLVKLLHRQGTAQEAAAPVRGLMEGGCWSTYLYPVSVGDPEKRMQSCARLKQELDEGCETPNGEKPHQTGASVLLKPASERRDTTEEVSEDADENEVKAKPVIAALSLLSPLLVSCMDDDWNADVRSLAVGVVRQVFLDLHGDEEQHLALQQLAAATANPLQQRLDDARDDIRLAAAAALEAMLKQRPLVINRSVATEVYKSLCICLDDRNDVLATAAESALLAGADDLKPVLLEVIRVVSCAHSRLLANRALIFIKLLDKLQCTGRQWGTLALMQELQASEPSCLYPERYRRIRQKLLDIPEL</sequence>
<reference evidence="2" key="2">
    <citation type="submission" date="2013-10" db="EMBL/GenBank/DDBJ databases">
        <authorList>
            <person name="Aslett M."/>
        </authorList>
    </citation>
    <scope>NUCLEOTIDE SEQUENCE [LARGE SCALE GENOMIC DNA]</scope>
    <source>
        <strain evidence="2">Houghton</strain>
    </source>
</reference>
<dbReference type="PANTHER" id="PTHR16216">
    <property type="entry name" value="DYNEIN ASSEMBLY FACTOR 5, AXONEMAL"/>
    <property type="match status" value="1"/>
</dbReference>
<feature type="region of interest" description="Disordered" evidence="1">
    <location>
        <begin position="1080"/>
        <end position="1119"/>
    </location>
</feature>
<dbReference type="OrthoDB" id="346447at2759"/>